<gene>
    <name evidence="2" type="ORF">DdX_12610</name>
</gene>
<keyword evidence="3" id="KW-1185">Reference proteome</keyword>
<evidence type="ECO:0000313" key="2">
    <source>
        <dbReference type="EMBL" id="KAI1707231.1"/>
    </source>
</evidence>
<comment type="caution">
    <text evidence="2">The sequence shown here is derived from an EMBL/GenBank/DDBJ whole genome shotgun (WGS) entry which is preliminary data.</text>
</comment>
<evidence type="ECO:0000256" key="1">
    <source>
        <dbReference type="SAM" id="MobiDB-lite"/>
    </source>
</evidence>
<reference evidence="2" key="1">
    <citation type="submission" date="2022-01" db="EMBL/GenBank/DDBJ databases">
        <title>Genome Sequence Resource for Two Populations of Ditylenchus destructor, the Migratory Endoparasitic Phytonematode.</title>
        <authorList>
            <person name="Zhang H."/>
            <person name="Lin R."/>
            <person name="Xie B."/>
        </authorList>
    </citation>
    <scope>NUCLEOTIDE SEQUENCE</scope>
    <source>
        <strain evidence="2">BazhouSP</strain>
    </source>
</reference>
<dbReference type="AlphaFoldDB" id="A0AAD4R3L9"/>
<feature type="compositionally biased region" description="Basic and acidic residues" evidence="1">
    <location>
        <begin position="89"/>
        <end position="103"/>
    </location>
</feature>
<sequence length="163" mass="17748">MDSTPNQPQPSSSRRQATEKARQAAIAKREKEQQRWASSAVAKQLYAGRWNDGQEDGIDDGMDVAAGWKPAGPGNRQIGTHPGGNSRIRFKEPSGRTQNEQKTDRTMTRMIVTIGATINTRITQLIPSPIQKHSIVCAATGCSFSNSSLGQHIAKGSEIETNF</sequence>
<feature type="compositionally biased region" description="Polar residues" evidence="1">
    <location>
        <begin position="1"/>
        <end position="15"/>
    </location>
</feature>
<feature type="region of interest" description="Disordered" evidence="1">
    <location>
        <begin position="1"/>
        <end position="35"/>
    </location>
</feature>
<feature type="compositionally biased region" description="Basic and acidic residues" evidence="1">
    <location>
        <begin position="16"/>
        <end position="34"/>
    </location>
</feature>
<proteinExistence type="predicted"/>
<evidence type="ECO:0000313" key="3">
    <source>
        <dbReference type="Proteomes" id="UP001201812"/>
    </source>
</evidence>
<dbReference type="Proteomes" id="UP001201812">
    <property type="component" value="Unassembled WGS sequence"/>
</dbReference>
<accession>A0AAD4R3L9</accession>
<feature type="compositionally biased region" description="Acidic residues" evidence="1">
    <location>
        <begin position="53"/>
        <end position="62"/>
    </location>
</feature>
<name>A0AAD4R3L9_9BILA</name>
<dbReference type="EMBL" id="JAKKPZ010000042">
    <property type="protein sequence ID" value="KAI1707231.1"/>
    <property type="molecule type" value="Genomic_DNA"/>
</dbReference>
<feature type="region of interest" description="Disordered" evidence="1">
    <location>
        <begin position="52"/>
        <end position="103"/>
    </location>
</feature>
<protein>
    <submittedName>
        <fullName evidence="2">Uncharacterized protein</fullName>
    </submittedName>
</protein>
<organism evidence="2 3">
    <name type="scientific">Ditylenchus destructor</name>
    <dbReference type="NCBI Taxonomy" id="166010"/>
    <lineage>
        <taxon>Eukaryota</taxon>
        <taxon>Metazoa</taxon>
        <taxon>Ecdysozoa</taxon>
        <taxon>Nematoda</taxon>
        <taxon>Chromadorea</taxon>
        <taxon>Rhabditida</taxon>
        <taxon>Tylenchina</taxon>
        <taxon>Tylenchomorpha</taxon>
        <taxon>Sphaerularioidea</taxon>
        <taxon>Anguinidae</taxon>
        <taxon>Anguininae</taxon>
        <taxon>Ditylenchus</taxon>
    </lineage>
</organism>